<dbReference type="GO" id="GO:0070212">
    <property type="term" value="P:protein poly-ADP-ribosylation"/>
    <property type="evidence" value="ECO:0007669"/>
    <property type="project" value="TreeGrafter"/>
</dbReference>
<organism evidence="10 11">
    <name type="scientific">Cirrhinus molitorella</name>
    <name type="common">mud carp</name>
    <dbReference type="NCBI Taxonomy" id="172907"/>
    <lineage>
        <taxon>Eukaryota</taxon>
        <taxon>Metazoa</taxon>
        <taxon>Chordata</taxon>
        <taxon>Craniata</taxon>
        <taxon>Vertebrata</taxon>
        <taxon>Euteleostomi</taxon>
        <taxon>Actinopterygii</taxon>
        <taxon>Neopterygii</taxon>
        <taxon>Teleostei</taxon>
        <taxon>Ostariophysi</taxon>
        <taxon>Cypriniformes</taxon>
        <taxon>Cyprinidae</taxon>
        <taxon>Labeoninae</taxon>
        <taxon>Labeonini</taxon>
        <taxon>Cirrhinus</taxon>
    </lineage>
</organism>
<proteinExistence type="inferred from homology"/>
<evidence type="ECO:0000256" key="3">
    <source>
        <dbReference type="ARBA" id="ARBA00022679"/>
    </source>
</evidence>
<dbReference type="PANTHER" id="PTHR14453">
    <property type="entry name" value="PARP/ZINC FINGER CCCH TYPE DOMAIN CONTAINING PROTEIN"/>
    <property type="match status" value="1"/>
</dbReference>
<feature type="domain" description="Macro" evidence="9">
    <location>
        <begin position="2180"/>
        <end position="2353"/>
    </location>
</feature>
<sequence length="2785" mass="309790">MANYQYDVFFEAKSLSDEELGQIQLYFKIRRRSGGGDCEIYKVGNSTYKISFTSKNAQERVLQRNDHVIQIEGQEEIIVSLRRENVAESSKQPTISANQKCASGKSVEKVFKPDHYLLRFLCECKKAYSDLEKQLSAISSTFEIKIESDELVVMRDPAAEDVCPLKKWEFAVNQVYETLNSRYTLHFEVESDQSAILKENSYLESDHLKIFYEELTCLAVVVGEQIQVEKMLTFVSSLQDKQQIQQECCVSEKQFDLIKEQFEQYAKPKLPALKITQERAGVLLLKGPEKEVHAGEKELLKLAVGIKEKRIPSHHALINFLESSGSIQHFQSRFQQRLRSPVMLETSGSDLVLLSLSDGALEEAAAAVQRDVCLETVHLEKNPRLSAFTKLKEDLSEAVKQANRGSVKVEIKYLNESSSEHKLQLVGYTTEVNTLKNIVLQYKTNHQNHHLSLLLPRPEMVEHFSEILAMAGVKKSSVEIKPTCLPFPCIHLSGPRCEVESLKDSLESFLQSLATKRFVVKGPGAQQFFRGEGAETLKLVKNSFYVLILPIDKEHKIHKRGKMSTDTSSLSPQSLQFTASSQYSLRALDSLDSELSMDSLDSLDSLVSMDSMDNEINIKVVIGSLEQQQADVLVAPMIQTNMTSTLIGSSLLKKAGQQLQNNFNNAKGSHTLKPGDVLEVDATPALGCSKVFFIECAPKGNKHISEKALSSGLRQVFQLYKQNSLGSVALPVIGPGIVLSIPVKDAVNILTHEICTFLSGPTGQLHTICIPIMPNYPNSEEMFLTVRGNLSAKMVNNTGQALFRSLTSDLDEIIMIVDGIEVHLVFGDITNETTDAIVNTTDFKDFQTPGVCKDILTKAGPQIQAQLTGAQVASGQIFTTQSGGFPCKIIMHVCGQRDPAVIKTLAKEIVVQCEQGRYRSVAIPAICAGQGGLDPSVVAKSILEGVKEGIQGANFQHLKNIRIILLKINVFLEFKAMALQIFGVSSLLTAPAPLVPTSATRRGHSAITSRHWAPTRMSRSYSLPGALNLSALATPLPDTESRAAFLVIGHSIAEVSDACRELKRAYDNQCSMQTFSPDEIKCLTSDEMEQLVSTVDSLNLQVEQNSSEEWVVKGLRDGVNEVVKLTKDAVLRQSREKDQHLLYSQVTWCILGLHGVWQKVPKDMNYKLEKKDVKDGFVDANGVKWTVNLQNMEATCDSGQVTSLKRLKNLPDFALPIYWDDMSQSHSLQVIDLDQSSAEYKTVKDDFKKTVTKTVLKIQRIQDIHLRRLYEVRKKELEHKNQATVGAAEKILYHGTSEASCSAIMKTNFNRSLAGQNATVYGHGTYFAVNASYSANPIYAVPAADGTQVMFVARVLTGHYAQGQADMRTPPIRVAPDHLYDSVPKQQLIHFEGKFPNDSRLKMDNYQYDVFFEAKSLSDEELGQIQLYFNIRRRSGGGDCEIYKVGASTYMISFMNKNAQERVLQQKDHVIQIEGQEIIISLRREKVAESSKQPTGSANQKCSSGKSVEKVFKPDHYLLRFLTECKKAYSTLEKQLSVISSTFEIKLASDELVVMRDPAAEDVCPLKKWEFAVNQVYEALNFRYTIHFEVESDKSAILNDNPFLESDHLKIFYEELTCLAVVVGEQKEVEKILKFVSGLQDKQQIQQECRVSEKQFALIKEQYVKTNLPALKFTQERAGVLRLKGPEKEVHAGEKELLELTQEIKEKRIPSHRALMTFLESSGSIQHFQNRFQQSLRSPVILETSGSDLLLLSLSDGALEEAAAAMQRDVCLETVRLENTQKSSVFTKLKEDLSEAVKQANCGSVKVELIYLDESSSDPKVQLVGYTTEVNTLKNIVLQYKRNHQNHHASLPLPRPEMAEHFSEILSMAGVKKSSVEMKPTCLPSPCVHFTGPRYEVEDLMDSLESCLQRLITKHCEVKGPGVQHLFQGEGTRTLQLVKNSYMVGILPIDDKHKIDVPKYTSSTSLQSLPSTASAFFQDSLDFDKEIHIKVVVGSLEQQQADVFVAPMIQTNMTSTLIGSSLLNKAGQQLQNNFNNAKGSLTLMPGKVLEVDATPALGCSKVFFIECAPKGNKLISENALRCGLGKVFELCEQNSWGSVALPVIGPGIVLSIPVKDAVNILTYEICEFLTGPTGHLHTISIAIMPNNTQSEEMFQTVCGNLSAKMVDSAGQALFQSLTSDLDEIIMAVHGIELHLVFGDITNEATDAIVNTTDFKDFQTPGVCKDILTKAGPQIQAQLTGAQVASGQIFMTPPGGFPCKTIMHVCGERNPDVVKTLAKEIVVRCEQGCYRSVAIPAICAGKGSLGANVVAKSILEGVKDGIQGVTLRYLKNIRIVLLKINVFLAFKATAKQIFGGFTQLTAPAPLVPSNVNTRWRSATSIRHSGSTRSSRSHSLPFPSPVAFDFSTLVTSLPDTESKAEFLVIGHTNDDVSDACRELQKAYEDQCSTHTFFPDEIERLTPDEMKQLLSKVKSLHLQIEQNSCNEWVVKGLKNGVNQAVRLIQDALRRQVREKDQSLLFTQVTWCILGPQGIWQKLPKDSNFKLEKEDVKDGIVDAQGVKWTVDLKKKEAKACDSRQVTILKRLENPPDFSLPIYWDNMSQSDSLKVIVLDPSSIEYQTVKRGFKRTVTKTVLKIERIQNMNLRRLYEGRKKELETKNHPGGAGEKILYHGTSEASCSSIMTTNFNRNFAGQNATVYGHGTYFAVNASYSANPIYAVPATDGTQLMFVALVLTGHYAQGQADMRTPPVRVAPEHLYDSVVDYVLNPSMFVVFHDCQAYPDYLITFK</sequence>
<dbReference type="Proteomes" id="UP001187343">
    <property type="component" value="Unassembled WGS sequence"/>
</dbReference>
<evidence type="ECO:0000256" key="4">
    <source>
        <dbReference type="ARBA" id="ARBA00023027"/>
    </source>
</evidence>
<dbReference type="GO" id="GO:1990404">
    <property type="term" value="F:NAD+-protein mono-ADP-ribosyltransferase activity"/>
    <property type="evidence" value="ECO:0007669"/>
    <property type="project" value="TreeGrafter"/>
</dbReference>
<keyword evidence="5" id="KW-0539">Nucleus</keyword>
<protein>
    <recommendedName>
        <fullName evidence="7">Poly [ADP-ribose] polymerase</fullName>
        <shortName evidence="7">PARP</shortName>
        <ecNumber evidence="7">2.4.2.-</ecNumber>
    </recommendedName>
</protein>
<keyword evidence="11" id="KW-1185">Reference proteome</keyword>
<dbReference type="SUPFAM" id="SSF52949">
    <property type="entry name" value="Macro domain-like"/>
    <property type="match status" value="4"/>
</dbReference>
<dbReference type="PANTHER" id="PTHR14453:SF107">
    <property type="entry name" value="POLY [ADP-RIBOSE] POLYMERASE"/>
    <property type="match status" value="1"/>
</dbReference>
<evidence type="ECO:0000259" key="8">
    <source>
        <dbReference type="PROSITE" id="PS51059"/>
    </source>
</evidence>
<feature type="domain" description="Macro" evidence="9">
    <location>
        <begin position="605"/>
        <end position="803"/>
    </location>
</feature>
<dbReference type="InterPro" id="IPR043472">
    <property type="entry name" value="Macro_dom-like"/>
</dbReference>
<feature type="domain" description="Macro" evidence="9">
    <location>
        <begin position="1976"/>
        <end position="2162"/>
    </location>
</feature>
<dbReference type="InterPro" id="IPR012677">
    <property type="entry name" value="Nucleotide-bd_a/b_plait_sf"/>
</dbReference>
<evidence type="ECO:0000313" key="11">
    <source>
        <dbReference type="Proteomes" id="UP001187343"/>
    </source>
</evidence>
<dbReference type="GO" id="GO:0005737">
    <property type="term" value="C:cytoplasm"/>
    <property type="evidence" value="ECO:0007669"/>
    <property type="project" value="TreeGrafter"/>
</dbReference>
<dbReference type="InterPro" id="IPR052056">
    <property type="entry name" value="Mono-ARTD/PARP"/>
</dbReference>
<dbReference type="EMBL" id="JAUYZG010000002">
    <property type="protein sequence ID" value="KAK2913335.1"/>
    <property type="molecule type" value="Genomic_DNA"/>
</dbReference>
<dbReference type="GO" id="GO:0010629">
    <property type="term" value="P:negative regulation of gene expression"/>
    <property type="evidence" value="ECO:0007669"/>
    <property type="project" value="TreeGrafter"/>
</dbReference>
<dbReference type="Gene3D" id="3.90.228.10">
    <property type="match status" value="2"/>
</dbReference>
<dbReference type="SUPFAM" id="SSF56399">
    <property type="entry name" value="ADP-ribosylation"/>
    <property type="match status" value="2"/>
</dbReference>
<evidence type="ECO:0000256" key="7">
    <source>
        <dbReference type="RuleBase" id="RU362114"/>
    </source>
</evidence>
<dbReference type="GO" id="GO:0003950">
    <property type="term" value="F:NAD+ poly-ADP-ribosyltransferase activity"/>
    <property type="evidence" value="ECO:0007669"/>
    <property type="project" value="UniProtKB-UniRule"/>
</dbReference>
<dbReference type="PROSITE" id="PS51154">
    <property type="entry name" value="MACRO"/>
    <property type="match status" value="4"/>
</dbReference>
<dbReference type="Pfam" id="PF00644">
    <property type="entry name" value="PARP"/>
    <property type="match status" value="2"/>
</dbReference>
<comment type="subcellular location">
    <subcellularLocation>
        <location evidence="1">Nucleus</location>
    </subcellularLocation>
</comment>
<reference evidence="10" key="1">
    <citation type="submission" date="2023-08" db="EMBL/GenBank/DDBJ databases">
        <title>Chromosome-level Genome Assembly of mud carp (Cirrhinus molitorella).</title>
        <authorList>
            <person name="Liu H."/>
        </authorList>
    </citation>
    <scope>NUCLEOTIDE SEQUENCE</scope>
    <source>
        <strain evidence="10">Prfri</strain>
        <tissue evidence="10">Muscle</tissue>
    </source>
</reference>
<gene>
    <name evidence="10" type="ORF">Q8A67_001734</name>
</gene>
<dbReference type="InterPro" id="IPR037197">
    <property type="entry name" value="WWE_dom_sf"/>
</dbReference>
<dbReference type="EC" id="2.4.2.-" evidence="7"/>
<evidence type="ECO:0000259" key="9">
    <source>
        <dbReference type="PROSITE" id="PS51154"/>
    </source>
</evidence>
<accession>A0AA88QBN0</accession>
<dbReference type="Gene3D" id="3.30.70.330">
    <property type="match status" value="2"/>
</dbReference>
<dbReference type="Pfam" id="PF23222">
    <property type="entry name" value="RRM_PARP14_1"/>
    <property type="match status" value="2"/>
</dbReference>
<dbReference type="GO" id="GO:0003714">
    <property type="term" value="F:transcription corepressor activity"/>
    <property type="evidence" value="ECO:0007669"/>
    <property type="project" value="TreeGrafter"/>
</dbReference>
<comment type="similarity">
    <text evidence="6">Belongs to the ARTD/PARP family.</text>
</comment>
<dbReference type="Pfam" id="PF01661">
    <property type="entry name" value="Macro"/>
    <property type="match status" value="3"/>
</dbReference>
<keyword evidence="3 7" id="KW-0808">Transferase</keyword>
<feature type="domain" description="PARP catalytic" evidence="8">
    <location>
        <begin position="2591"/>
        <end position="2785"/>
    </location>
</feature>
<evidence type="ECO:0000313" key="10">
    <source>
        <dbReference type="EMBL" id="KAK2913335.1"/>
    </source>
</evidence>
<dbReference type="InterPro" id="IPR002589">
    <property type="entry name" value="Macro_dom"/>
</dbReference>
<evidence type="ECO:0000256" key="5">
    <source>
        <dbReference type="ARBA" id="ARBA00023242"/>
    </source>
</evidence>
<evidence type="ECO:0000256" key="1">
    <source>
        <dbReference type="ARBA" id="ARBA00004123"/>
    </source>
</evidence>
<keyword evidence="2 7" id="KW-0328">Glycosyltransferase</keyword>
<dbReference type="Gene3D" id="3.40.220.10">
    <property type="entry name" value="Leucine Aminopeptidase, subunit E, domain 1"/>
    <property type="match status" value="4"/>
</dbReference>
<evidence type="ECO:0000256" key="2">
    <source>
        <dbReference type="ARBA" id="ARBA00022676"/>
    </source>
</evidence>
<comment type="caution">
    <text evidence="10">The sequence shown here is derived from an EMBL/GenBank/DDBJ whole genome shotgun (WGS) entry which is preliminary data.</text>
</comment>
<dbReference type="CDD" id="cd01439">
    <property type="entry name" value="TCCD_inducible_PARP_like"/>
    <property type="match status" value="1"/>
</dbReference>
<name>A0AA88QBN0_9TELE</name>
<keyword evidence="4 7" id="KW-0520">NAD</keyword>
<dbReference type="PROSITE" id="PS51059">
    <property type="entry name" value="PARP_CATALYTIC"/>
    <property type="match status" value="2"/>
</dbReference>
<dbReference type="InterPro" id="IPR057051">
    <property type="entry name" value="PARP14_RPM_1"/>
</dbReference>
<dbReference type="SMART" id="SM00506">
    <property type="entry name" value="A1pp"/>
    <property type="match status" value="2"/>
</dbReference>
<dbReference type="FunFam" id="3.90.228.10:FF:000008">
    <property type="entry name" value="Poly [ADP-ribose] polymerase"/>
    <property type="match status" value="1"/>
</dbReference>
<evidence type="ECO:0000256" key="6">
    <source>
        <dbReference type="ARBA" id="ARBA00024347"/>
    </source>
</evidence>
<feature type="domain" description="Macro" evidence="9">
    <location>
        <begin position="809"/>
        <end position="982"/>
    </location>
</feature>
<dbReference type="Gene3D" id="3.30.720.50">
    <property type="match status" value="1"/>
</dbReference>
<dbReference type="InterPro" id="IPR012317">
    <property type="entry name" value="Poly(ADP-ribose)pol_cat_dom"/>
</dbReference>
<dbReference type="GO" id="GO:0005634">
    <property type="term" value="C:nucleus"/>
    <property type="evidence" value="ECO:0007669"/>
    <property type="project" value="UniProtKB-SubCell"/>
</dbReference>
<feature type="domain" description="PARP catalytic" evidence="8">
    <location>
        <begin position="1215"/>
        <end position="1433"/>
    </location>
</feature>